<dbReference type="InterPro" id="IPR033403">
    <property type="entry name" value="DUF5110"/>
</dbReference>
<evidence type="ECO:0000259" key="5">
    <source>
        <dbReference type="Pfam" id="PF01055"/>
    </source>
</evidence>
<dbReference type="Pfam" id="PF21365">
    <property type="entry name" value="Glyco_hydro_31_3rd"/>
    <property type="match status" value="1"/>
</dbReference>
<organism evidence="9 10">
    <name type="scientific">Anaerobacillus arseniciselenatis</name>
    <dbReference type="NCBI Taxonomy" id="85682"/>
    <lineage>
        <taxon>Bacteria</taxon>
        <taxon>Bacillati</taxon>
        <taxon>Bacillota</taxon>
        <taxon>Bacilli</taxon>
        <taxon>Bacillales</taxon>
        <taxon>Bacillaceae</taxon>
        <taxon>Anaerobacillus</taxon>
    </lineage>
</organism>
<evidence type="ECO:0000256" key="2">
    <source>
        <dbReference type="ARBA" id="ARBA00022801"/>
    </source>
</evidence>
<dbReference type="SUPFAM" id="SSF51445">
    <property type="entry name" value="(Trans)glycosidases"/>
    <property type="match status" value="1"/>
</dbReference>
<evidence type="ECO:0000259" key="8">
    <source>
        <dbReference type="Pfam" id="PF21365"/>
    </source>
</evidence>
<dbReference type="Pfam" id="PF13802">
    <property type="entry name" value="Gal_mutarotas_2"/>
    <property type="match status" value="1"/>
</dbReference>
<dbReference type="PANTHER" id="PTHR22762:SF166">
    <property type="entry name" value="ALPHA-GLUCOSIDASE"/>
    <property type="match status" value="1"/>
</dbReference>
<comment type="caution">
    <text evidence="9">The sequence shown here is derived from an EMBL/GenBank/DDBJ whole genome shotgun (WGS) entry which is preliminary data.</text>
</comment>
<dbReference type="InterPro" id="IPR030458">
    <property type="entry name" value="Glyco_hydro_31_AS"/>
</dbReference>
<keyword evidence="3 4" id="KW-0326">Glycosidase</keyword>
<dbReference type="PROSITE" id="PS00129">
    <property type="entry name" value="GLYCOSYL_HYDROL_F31_1"/>
    <property type="match status" value="1"/>
</dbReference>
<dbReference type="GO" id="GO:0005975">
    <property type="term" value="P:carbohydrate metabolic process"/>
    <property type="evidence" value="ECO:0007669"/>
    <property type="project" value="InterPro"/>
</dbReference>
<feature type="domain" description="DUF5110" evidence="7">
    <location>
        <begin position="688"/>
        <end position="751"/>
    </location>
</feature>
<evidence type="ECO:0000256" key="4">
    <source>
        <dbReference type="RuleBase" id="RU361185"/>
    </source>
</evidence>
<dbReference type="InterPro" id="IPR017853">
    <property type="entry name" value="GH"/>
</dbReference>
<dbReference type="CDD" id="cd06604">
    <property type="entry name" value="GH31_glucosidase_II_MalA"/>
    <property type="match status" value="1"/>
</dbReference>
<evidence type="ECO:0000259" key="7">
    <source>
        <dbReference type="Pfam" id="PF17137"/>
    </source>
</evidence>
<accession>A0A1S2LCH3</accession>
<dbReference type="Pfam" id="PF01055">
    <property type="entry name" value="Glyco_hydro_31_2nd"/>
    <property type="match status" value="1"/>
</dbReference>
<keyword evidence="2 4" id="KW-0378">Hydrolase</keyword>
<dbReference type="Proteomes" id="UP000180098">
    <property type="component" value="Unassembled WGS sequence"/>
</dbReference>
<dbReference type="PANTHER" id="PTHR22762">
    <property type="entry name" value="ALPHA-GLUCOSIDASE"/>
    <property type="match status" value="1"/>
</dbReference>
<dbReference type="InterPro" id="IPR048395">
    <property type="entry name" value="Glyco_hydro_31_C"/>
</dbReference>
<dbReference type="Gene3D" id="2.60.40.1760">
    <property type="entry name" value="glycosyl hydrolase (family 31)"/>
    <property type="match status" value="1"/>
</dbReference>
<evidence type="ECO:0000313" key="10">
    <source>
        <dbReference type="Proteomes" id="UP000180098"/>
    </source>
</evidence>
<dbReference type="GO" id="GO:0030246">
    <property type="term" value="F:carbohydrate binding"/>
    <property type="evidence" value="ECO:0007669"/>
    <property type="project" value="InterPro"/>
</dbReference>
<keyword evidence="10" id="KW-1185">Reference proteome</keyword>
<dbReference type="CDD" id="cd14752">
    <property type="entry name" value="GH31_N"/>
    <property type="match status" value="1"/>
</dbReference>
<comment type="similarity">
    <text evidence="1 4">Belongs to the glycosyl hydrolase 31 family.</text>
</comment>
<feature type="domain" description="Glycoside hydrolase family 31 N-terminal" evidence="6">
    <location>
        <begin position="46"/>
        <end position="212"/>
    </location>
</feature>
<dbReference type="SUPFAM" id="SSF74650">
    <property type="entry name" value="Galactose mutarotase-like"/>
    <property type="match status" value="1"/>
</dbReference>
<dbReference type="InterPro" id="IPR025887">
    <property type="entry name" value="Glyco_hydro_31_N_dom"/>
</dbReference>
<feature type="domain" description="Glycosyl hydrolase family 31 C-terminal" evidence="8">
    <location>
        <begin position="587"/>
        <end position="673"/>
    </location>
</feature>
<protein>
    <submittedName>
        <fullName evidence="9">Alpha-glucosidase</fullName>
    </submittedName>
</protein>
<evidence type="ECO:0000313" key="9">
    <source>
        <dbReference type="EMBL" id="OIJ10198.1"/>
    </source>
</evidence>
<dbReference type="OrthoDB" id="176168at2"/>
<dbReference type="InterPro" id="IPR011013">
    <property type="entry name" value="Gal_mutarotase_sf_dom"/>
</dbReference>
<dbReference type="EMBL" id="MLQQ01000040">
    <property type="protein sequence ID" value="OIJ10198.1"/>
    <property type="molecule type" value="Genomic_DNA"/>
</dbReference>
<feature type="domain" description="Glycoside hydrolase family 31 TIM barrel" evidence="5">
    <location>
        <begin position="254"/>
        <end position="579"/>
    </location>
</feature>
<evidence type="ECO:0000256" key="1">
    <source>
        <dbReference type="ARBA" id="ARBA00007806"/>
    </source>
</evidence>
<dbReference type="GO" id="GO:0004553">
    <property type="term" value="F:hydrolase activity, hydrolyzing O-glycosyl compounds"/>
    <property type="evidence" value="ECO:0007669"/>
    <property type="project" value="InterPro"/>
</dbReference>
<evidence type="ECO:0000259" key="6">
    <source>
        <dbReference type="Pfam" id="PF13802"/>
    </source>
</evidence>
<dbReference type="InterPro" id="IPR000322">
    <property type="entry name" value="Glyco_hydro_31_TIM"/>
</dbReference>
<dbReference type="Pfam" id="PF17137">
    <property type="entry name" value="DUF5110"/>
    <property type="match status" value="1"/>
</dbReference>
<name>A0A1S2LCH3_9BACI</name>
<proteinExistence type="inferred from homology"/>
<reference evidence="9 10" key="1">
    <citation type="submission" date="2016-10" db="EMBL/GenBank/DDBJ databases">
        <title>Draft genome sequences of four alkaliphilic bacteria belonging to the Anaerobacillus genus.</title>
        <authorList>
            <person name="Bassil N.M."/>
            <person name="Lloyd J.R."/>
        </authorList>
    </citation>
    <scope>NUCLEOTIDE SEQUENCE [LARGE SCALE GENOMIC DNA]</scope>
    <source>
        <strain evidence="9 10">DSM 15340</strain>
    </source>
</reference>
<sequence>MEDTSFAIHPGTKKQLIGDNFKDIGDLLSFNIEADVVYFKTVNGHVAIMFYNDKTARIVMNQKKRPQLKSSFAVIKEQQGVKLEVVDNKDFVELKTATIVINISKKPFRVSVLDNEGKTLVSETDKGMAFNEKSEVICYKKMTDDDHFYGFGEKTGFLDKRGEKMEMWNTDVYAPHNPETDPLYQSIPFFITLREGKAHGIFFDNTGRTHFDLKSEKDTYSFKADVGQIDYYVFAGPTMKDVLKQYTELTGTMPMPPKWALGYHQSRYSYETEEEVRQLANDFIEKKIPVDAIYLDIHYMNEYRVFTFDNDRFPTPKAMVEDLKKAGIKVVPIVDPGVKEDPEYSIYQEGVKNNHFCKYLEGNIYFGDVWPGNSAFPDFTKTNTRQWWGEQHKFYADLGIEGIWNDMNEPAVFNETKTMDVKVMHDNDGDSKTHRELHNVYGFLMGEATFEGMKQHLHGKRSFLLTRAGYAGVQRYASVWTGDNRSFWEHLQLALPMCMNLGMSGVPFCGPDVGGFAHDASGELLVRWTQFGTFTPYFRNHSAINTVRQEPWSFGEDVEQLAKKYIEQRYVWLPHLYTLFREANQTGLPVMRPLVLEYPTDENTFNLSDQFMIGDNVIVAPILTPTTKHRVVYLPEGKWVNYWTDEVLLGNKHHLVEAPIDILPIFIKQGTVIPHGTIKQSTATPEDELTYHIYLGDEGRTEYKLYEDDGTTNRYDEGETFDQELVCEYSSSIVNISLREANGSYDPSWTIETLVLHNVNKGVDVFVNGEQISITNQLFDKTKKTLKVSVER</sequence>
<evidence type="ECO:0000256" key="3">
    <source>
        <dbReference type="ARBA" id="ARBA00023295"/>
    </source>
</evidence>
<dbReference type="InterPro" id="IPR013780">
    <property type="entry name" value="Glyco_hydro_b"/>
</dbReference>
<gene>
    <name evidence="9" type="ORF">BKP35_13905</name>
</gene>
<dbReference type="RefSeq" id="WP_071313962.1">
    <property type="nucleotide sequence ID" value="NZ_MLQQ01000040.1"/>
</dbReference>
<dbReference type="AlphaFoldDB" id="A0A1S2LCH3"/>
<dbReference type="Gene3D" id="3.20.20.80">
    <property type="entry name" value="Glycosidases"/>
    <property type="match status" value="2"/>
</dbReference>
<dbReference type="SUPFAM" id="SSF51011">
    <property type="entry name" value="Glycosyl hydrolase domain"/>
    <property type="match status" value="1"/>
</dbReference>
<dbReference type="Gene3D" id="2.60.40.1180">
    <property type="entry name" value="Golgi alpha-mannosidase II"/>
    <property type="match status" value="2"/>
</dbReference>